<dbReference type="AlphaFoldDB" id="A0A2S8S8E6"/>
<keyword evidence="3" id="KW-0282">Flagellum</keyword>
<name>A0A2S8S8E6_9RHOB</name>
<dbReference type="Pfam" id="PF01052">
    <property type="entry name" value="FliMN_C"/>
    <property type="match status" value="1"/>
</dbReference>
<dbReference type="OrthoDB" id="9790303at2"/>
<dbReference type="InterPro" id="IPR036429">
    <property type="entry name" value="SpoA-like_sf"/>
</dbReference>
<evidence type="ECO:0000259" key="2">
    <source>
        <dbReference type="Pfam" id="PF01052"/>
    </source>
</evidence>
<comment type="similarity">
    <text evidence="1">Belongs to the FliN/MopA/SpaO family.</text>
</comment>
<gene>
    <name evidence="3" type="ORF">LX70_01956</name>
</gene>
<dbReference type="InterPro" id="IPR001543">
    <property type="entry name" value="FliN-like_C"/>
</dbReference>
<organism evidence="3 4">
    <name type="scientific">Albidovulum denitrificans</name>
    <dbReference type="NCBI Taxonomy" id="404881"/>
    <lineage>
        <taxon>Bacteria</taxon>
        <taxon>Pseudomonadati</taxon>
        <taxon>Pseudomonadota</taxon>
        <taxon>Alphaproteobacteria</taxon>
        <taxon>Rhodobacterales</taxon>
        <taxon>Paracoccaceae</taxon>
        <taxon>Albidovulum</taxon>
    </lineage>
</organism>
<keyword evidence="4" id="KW-1185">Reference proteome</keyword>
<evidence type="ECO:0000256" key="1">
    <source>
        <dbReference type="ARBA" id="ARBA00009226"/>
    </source>
</evidence>
<dbReference type="PRINTS" id="PR00956">
    <property type="entry name" value="FLGMOTORFLIN"/>
</dbReference>
<keyword evidence="3" id="KW-0969">Cilium</keyword>
<dbReference type="Gene3D" id="2.30.330.10">
    <property type="entry name" value="SpoA-like"/>
    <property type="match status" value="1"/>
</dbReference>
<dbReference type="InterPro" id="IPR001172">
    <property type="entry name" value="FliN_T3SS_HrcQb"/>
</dbReference>
<dbReference type="Proteomes" id="UP000238338">
    <property type="component" value="Unassembled WGS sequence"/>
</dbReference>
<dbReference type="GO" id="GO:0009425">
    <property type="term" value="C:bacterial-type flagellum basal body"/>
    <property type="evidence" value="ECO:0007669"/>
    <property type="project" value="InterPro"/>
</dbReference>
<dbReference type="GO" id="GO:0006935">
    <property type="term" value="P:chemotaxis"/>
    <property type="evidence" value="ECO:0007669"/>
    <property type="project" value="InterPro"/>
</dbReference>
<comment type="caution">
    <text evidence="3">The sequence shown here is derived from an EMBL/GenBank/DDBJ whole genome shotgun (WGS) entry which is preliminary data.</text>
</comment>
<accession>A0A2S8S8E6</accession>
<dbReference type="RefSeq" id="WP_105514517.1">
    <property type="nucleotide sequence ID" value="NZ_PVEP01000003.1"/>
</dbReference>
<reference evidence="3 4" key="1">
    <citation type="submission" date="2018-02" db="EMBL/GenBank/DDBJ databases">
        <title>Genomic Encyclopedia of Archaeal and Bacterial Type Strains, Phase II (KMG-II): from individual species to whole genera.</title>
        <authorList>
            <person name="Goeker M."/>
        </authorList>
    </citation>
    <scope>NUCLEOTIDE SEQUENCE [LARGE SCALE GENOMIC DNA]</scope>
    <source>
        <strain evidence="3 4">DSM 18921</strain>
    </source>
</reference>
<dbReference type="GO" id="GO:0071973">
    <property type="term" value="P:bacterial-type flagellum-dependent cell motility"/>
    <property type="evidence" value="ECO:0007669"/>
    <property type="project" value="InterPro"/>
</dbReference>
<proteinExistence type="inferred from homology"/>
<dbReference type="GO" id="GO:0003774">
    <property type="term" value="F:cytoskeletal motor activity"/>
    <property type="evidence" value="ECO:0007669"/>
    <property type="project" value="InterPro"/>
</dbReference>
<feature type="domain" description="Flagellar motor switch protein FliN-like C-terminal" evidence="2">
    <location>
        <begin position="16"/>
        <end position="88"/>
    </location>
</feature>
<evidence type="ECO:0000313" key="3">
    <source>
        <dbReference type="EMBL" id="PQV57097.1"/>
    </source>
</evidence>
<dbReference type="EMBL" id="PVEP01000003">
    <property type="protein sequence ID" value="PQV57097.1"/>
    <property type="molecule type" value="Genomic_DNA"/>
</dbReference>
<keyword evidence="3" id="KW-0966">Cell projection</keyword>
<evidence type="ECO:0000313" key="4">
    <source>
        <dbReference type="Proteomes" id="UP000238338"/>
    </source>
</evidence>
<sequence>MDNKPGATLADTSPFHQVPIEITVSVGHARPLLKDLLALRRDAVLSLDRRIDDPVELYIGDRLIGRGALTELDAAEGGGLAVRLTEVVQVRDAL</sequence>
<protein>
    <submittedName>
        <fullName evidence="3">Flagellar motor switch protein FliN/FliY</fullName>
    </submittedName>
</protein>
<dbReference type="SUPFAM" id="SSF101801">
    <property type="entry name" value="Surface presentation of antigens (SPOA)"/>
    <property type="match status" value="1"/>
</dbReference>